<dbReference type="EnsemblMetazoa" id="Aqu2.1.29858_001">
    <property type="protein sequence ID" value="Aqu2.1.29858_001"/>
    <property type="gene ID" value="Aqu2.1.29858"/>
</dbReference>
<reference evidence="10" key="2">
    <citation type="submission" date="2017-05" db="UniProtKB">
        <authorList>
            <consortium name="EnsemblMetazoa"/>
        </authorList>
    </citation>
    <scope>IDENTIFICATION</scope>
</reference>
<keyword evidence="5" id="KW-0472">Membrane</keyword>
<dbReference type="eggNOG" id="KOG0522">
    <property type="taxonomic scope" value="Eukaryota"/>
</dbReference>
<dbReference type="AlphaFoldDB" id="A0A1X7UQ14"/>
<evidence type="ECO:0000256" key="7">
    <source>
        <dbReference type="PROSITE-ProRule" id="PRU00023"/>
    </source>
</evidence>
<feature type="region of interest" description="Disordered" evidence="8">
    <location>
        <begin position="476"/>
        <end position="497"/>
    </location>
</feature>
<reference evidence="11" key="1">
    <citation type="journal article" date="2010" name="Nature">
        <title>The Amphimedon queenslandica genome and the evolution of animal complexity.</title>
        <authorList>
            <person name="Srivastava M."/>
            <person name="Simakov O."/>
            <person name="Chapman J."/>
            <person name="Fahey B."/>
            <person name="Gauthier M.E."/>
            <person name="Mitros T."/>
            <person name="Richards G.S."/>
            <person name="Conaco C."/>
            <person name="Dacre M."/>
            <person name="Hellsten U."/>
            <person name="Larroux C."/>
            <person name="Putnam N.H."/>
            <person name="Stanke M."/>
            <person name="Adamska M."/>
            <person name="Darling A."/>
            <person name="Degnan S.M."/>
            <person name="Oakley T.H."/>
            <person name="Plachetzki D.C."/>
            <person name="Zhai Y."/>
            <person name="Adamski M."/>
            <person name="Calcino A."/>
            <person name="Cummins S.F."/>
            <person name="Goodstein D.M."/>
            <person name="Harris C."/>
            <person name="Jackson D.J."/>
            <person name="Leys S.P."/>
            <person name="Shu S."/>
            <person name="Woodcroft B.J."/>
            <person name="Vervoort M."/>
            <person name="Kosik K.S."/>
            <person name="Manning G."/>
            <person name="Degnan B.M."/>
            <person name="Rokhsar D.S."/>
        </authorList>
    </citation>
    <scope>NUCLEOTIDE SEQUENCE [LARGE SCALE GENOMIC DNA]</scope>
</reference>
<dbReference type="Gene3D" id="1.25.40.20">
    <property type="entry name" value="Ankyrin repeat-containing domain"/>
    <property type="match status" value="1"/>
</dbReference>
<dbReference type="PROSITE" id="PS50088">
    <property type="entry name" value="ANK_REPEAT"/>
    <property type="match status" value="1"/>
</dbReference>
<dbReference type="Pfam" id="PF11904">
    <property type="entry name" value="ANKRD13_C"/>
    <property type="match status" value="1"/>
</dbReference>
<evidence type="ECO:0000256" key="4">
    <source>
        <dbReference type="ARBA" id="ARBA00022737"/>
    </source>
</evidence>
<proteinExistence type="predicted"/>
<dbReference type="InterPro" id="IPR036770">
    <property type="entry name" value="Ankyrin_rpt-contain_sf"/>
</dbReference>
<evidence type="ECO:0000259" key="9">
    <source>
        <dbReference type="Pfam" id="PF11904"/>
    </source>
</evidence>
<accession>A0A1X7UQ14</accession>
<feature type="domain" description="Ankyrin repeat" evidence="9">
    <location>
        <begin position="164"/>
        <end position="526"/>
    </location>
</feature>
<dbReference type="Pfam" id="PF12796">
    <property type="entry name" value="Ank_2"/>
    <property type="match status" value="1"/>
</dbReference>
<dbReference type="PANTHER" id="PTHR12447:SF31">
    <property type="entry name" value="LD31969P"/>
    <property type="match status" value="1"/>
</dbReference>
<dbReference type="EnsemblMetazoa" id="XM_019997456.1">
    <property type="protein sequence ID" value="XP_019853015.1"/>
    <property type="gene ID" value="LOC100637795"/>
</dbReference>
<evidence type="ECO:0000256" key="6">
    <source>
        <dbReference type="ARBA" id="ARBA00024956"/>
    </source>
</evidence>
<organism evidence="10">
    <name type="scientific">Amphimedon queenslandica</name>
    <name type="common">Sponge</name>
    <dbReference type="NCBI Taxonomy" id="400682"/>
    <lineage>
        <taxon>Eukaryota</taxon>
        <taxon>Metazoa</taxon>
        <taxon>Porifera</taxon>
        <taxon>Demospongiae</taxon>
        <taxon>Heteroscleromorpha</taxon>
        <taxon>Haplosclerida</taxon>
        <taxon>Niphatidae</taxon>
        <taxon>Amphimedon</taxon>
    </lineage>
</organism>
<dbReference type="InterPro" id="IPR002110">
    <property type="entry name" value="Ankyrin_rpt"/>
</dbReference>
<dbReference type="SMART" id="SM00248">
    <property type="entry name" value="ANK"/>
    <property type="match status" value="3"/>
</dbReference>
<name>A0A1X7UQ14_AMPQE</name>
<dbReference type="InterPro" id="IPR003903">
    <property type="entry name" value="UIM_dom"/>
</dbReference>
<evidence type="ECO:0000256" key="3">
    <source>
        <dbReference type="ARBA" id="ARBA00022475"/>
    </source>
</evidence>
<keyword evidence="11" id="KW-1185">Reference proteome</keyword>
<dbReference type="STRING" id="400682.A0A1X7UQ14"/>
<keyword evidence="3" id="KW-1003">Cell membrane</keyword>
<evidence type="ECO:0000256" key="5">
    <source>
        <dbReference type="ARBA" id="ARBA00023136"/>
    </source>
</evidence>
<feature type="region of interest" description="Disordered" evidence="8">
    <location>
        <begin position="323"/>
        <end position="352"/>
    </location>
</feature>
<dbReference type="GO" id="GO:0005886">
    <property type="term" value="C:plasma membrane"/>
    <property type="evidence" value="ECO:0007669"/>
    <property type="project" value="UniProtKB-SubCell"/>
</dbReference>
<dbReference type="InterPro" id="IPR055285">
    <property type="entry name" value="ANKRD13_C"/>
</dbReference>
<sequence>MSVSPSPPSEDQISKEWPLHWLVWNNEHKGLHRLLEQKLYDKEQVDPRGRTPLHLSVSLNHRDCTEVLLYHGANALATNRHHWSVLHEAICTGNSELVGMVLALRDRQESNDRAKVIPHLLEKLEASADFYIEMKWEFTSWIPLLSRMCPSDTYKIWKKGTKVRVDTSLVGFQGMKWLRGNRSIIFEVSAKGAVFSEIDHEELSIWEQPFVMDDRQLNPVQQMLSHELSVYRRLKAPVVSTVFMSQNVSFERQKSGIWGFRSDRTEVVNGYKAKVFSASGLDIVTRTRVDHLPEEEKEKQKNASASPLQDFLGMTQEEEGIEGSLPSAGGLLSGGGATTEETTPTLSLTEYFTPPGDPKKYDAIGSKATVYSRLQGLRANVWLSEEYPLSLQDQILPIIELMSLNNAHFAKLKDFITLQMPAGYPVKFEIPLFHVMSARVTFGNINGHTQPVPHVSLKTEEVFGSESTQAIRTTFHEGTSSVKRRHTSSESEPTDCTSVVATPTTRETKEVCIISKEAFTRPAGYRVRGGGGGESERGLEEQEEEILQLAIKQSLIEQGLPPADETQTLTLSEALVDESVSNFGSARHHEEQQRYTQSTDTDLELALALSQIQASSETRIRNEEDEELERVLKLSLHDK</sequence>
<dbReference type="Proteomes" id="UP000007879">
    <property type="component" value="Unassembled WGS sequence"/>
</dbReference>
<feature type="compositionally biased region" description="Low complexity" evidence="8">
    <location>
        <begin position="338"/>
        <end position="350"/>
    </location>
</feature>
<dbReference type="KEGG" id="aqu:100637795"/>
<comment type="function">
    <text evidence="6">Ubiquitin-binding protein that specifically recognizes and binds 'Lys-63'-linked ubiquitin. Does not bind 'Lys-48'-linked ubiquitin. Positively regulates the internalization of ligand-activated EGFR by binding to the Ub moiety of ubiquitinated EGFR at the cell membrane.</text>
</comment>
<evidence type="ECO:0000256" key="2">
    <source>
        <dbReference type="ARBA" id="ARBA00004603"/>
    </source>
</evidence>
<protein>
    <recommendedName>
        <fullName evidence="9">Ankyrin repeat domain-containing protein</fullName>
    </recommendedName>
</protein>
<keyword evidence="4" id="KW-0677">Repeat</keyword>
<evidence type="ECO:0000256" key="1">
    <source>
        <dbReference type="ARBA" id="ARBA00004236"/>
    </source>
</evidence>
<comment type="subcellular location">
    <subcellularLocation>
        <location evidence="1">Cell membrane</location>
    </subcellularLocation>
    <subcellularLocation>
        <location evidence="2">Late endosome</location>
    </subcellularLocation>
</comment>
<dbReference type="InParanoid" id="A0A1X7UQ14"/>
<evidence type="ECO:0000313" key="11">
    <source>
        <dbReference type="Proteomes" id="UP000007879"/>
    </source>
</evidence>
<dbReference type="PROSITE" id="PS50330">
    <property type="entry name" value="UIM"/>
    <property type="match status" value="2"/>
</dbReference>
<dbReference type="OrthoDB" id="1585644at2759"/>
<keyword evidence="7" id="KW-0040">ANK repeat</keyword>
<gene>
    <name evidence="10" type="primary">100637795</name>
</gene>
<dbReference type="GO" id="GO:0005770">
    <property type="term" value="C:late endosome"/>
    <property type="evidence" value="ECO:0007669"/>
    <property type="project" value="UniProtKB-SubCell"/>
</dbReference>
<dbReference type="PANTHER" id="PTHR12447">
    <property type="entry name" value="ANKYRIN REPEAT DOMAIN-CONTAINING PROTEIN 13"/>
    <property type="match status" value="1"/>
</dbReference>
<dbReference type="SUPFAM" id="SSF48403">
    <property type="entry name" value="Ankyrin repeat"/>
    <property type="match status" value="1"/>
</dbReference>
<dbReference type="PROSITE" id="PS50297">
    <property type="entry name" value="ANK_REP_REGION"/>
    <property type="match status" value="1"/>
</dbReference>
<evidence type="ECO:0000313" key="10">
    <source>
        <dbReference type="EnsemblMetazoa" id="Aqu2.1.29858_001"/>
    </source>
</evidence>
<feature type="repeat" description="ANK" evidence="7">
    <location>
        <begin position="48"/>
        <end position="80"/>
    </location>
</feature>
<dbReference type="InterPro" id="IPR021832">
    <property type="entry name" value="ANKRD13"/>
</dbReference>
<evidence type="ECO:0000256" key="8">
    <source>
        <dbReference type="SAM" id="MobiDB-lite"/>
    </source>
</evidence>